<evidence type="ECO:0000256" key="10">
    <source>
        <dbReference type="SAM" id="Coils"/>
    </source>
</evidence>
<dbReference type="SUPFAM" id="SSF51905">
    <property type="entry name" value="FAD/NAD(P)-binding domain"/>
    <property type="match status" value="2"/>
</dbReference>
<reference evidence="13 14" key="1">
    <citation type="submission" date="2024-02" db="EMBL/GenBank/DDBJ databases">
        <title>Discinaceae phylogenomics.</title>
        <authorList>
            <person name="Dirks A.C."/>
            <person name="James T.Y."/>
        </authorList>
    </citation>
    <scope>NUCLEOTIDE SEQUENCE [LARGE SCALE GENOMIC DNA]</scope>
    <source>
        <strain evidence="13 14">ACD0624</strain>
    </source>
</reference>
<keyword evidence="5" id="KW-0809">Transit peptide</keyword>
<evidence type="ECO:0000256" key="1">
    <source>
        <dbReference type="ARBA" id="ARBA00005272"/>
    </source>
</evidence>
<keyword evidence="4" id="KW-0274">FAD</keyword>
<evidence type="ECO:0000256" key="2">
    <source>
        <dbReference type="ARBA" id="ARBA00012637"/>
    </source>
</evidence>
<keyword evidence="6 13" id="KW-0560">Oxidoreductase</keyword>
<name>A0ABR3GLV6_9PEZI</name>
<dbReference type="InterPro" id="IPR036188">
    <property type="entry name" value="FAD/NAD-bd_sf"/>
</dbReference>
<sequence length="413" mass="46574">MEPLRHIIRHKKASVEFYEAEATRIDNDRRVIVINDISDVKGDVHQTEVPFDYLVVGVGAENATFGIPGVREHACFLKEITDAQNIRKKVMDCIETAMFKDQTQEEKKRLLHMVVVGGGPTGVEFAAELQDFFEDDLKKWVPGITGDFHVTLVEALPNVLPMFSKTLIEYTEKTFKDEKIDVRTKTMVKNVTDKYIEAEVTKPDGTKEKQVIPYGCLVWATGNAVRGVVRDLMSQLPQQMNSRRGLVVNEYLVVDGTEGIWALGDCSATKYAPTAQVASQQGAFLARLFNTMARTQALEAELDELDALSQTAEVAEDREALEKEIQKKSKSIRKIKQLLPFEYSHQGSLAYIGKERAIADITWFNGNLASGGSLTYLFWRSAYLSMCFSTRNRILVLMDWAKVKVFGRDVSRE</sequence>
<keyword evidence="10" id="KW-0175">Coiled coil</keyword>
<dbReference type="InterPro" id="IPR023753">
    <property type="entry name" value="FAD/NAD-binding_dom"/>
</dbReference>
<dbReference type="PRINTS" id="PR00368">
    <property type="entry name" value="FADPNR"/>
</dbReference>
<evidence type="ECO:0000313" key="14">
    <source>
        <dbReference type="Proteomes" id="UP001447188"/>
    </source>
</evidence>
<dbReference type="Pfam" id="PF07992">
    <property type="entry name" value="Pyr_redox_2"/>
    <property type="match status" value="1"/>
</dbReference>
<comment type="catalytic activity">
    <reaction evidence="9">
        <text>a ubiquinone + NADH + H(+) = a ubiquinol + NAD(+)</text>
        <dbReference type="Rhea" id="RHEA:23152"/>
        <dbReference type="Rhea" id="RHEA-COMP:9565"/>
        <dbReference type="Rhea" id="RHEA-COMP:9566"/>
        <dbReference type="ChEBI" id="CHEBI:15378"/>
        <dbReference type="ChEBI" id="CHEBI:16389"/>
        <dbReference type="ChEBI" id="CHEBI:17976"/>
        <dbReference type="ChEBI" id="CHEBI:57540"/>
        <dbReference type="ChEBI" id="CHEBI:57945"/>
    </reaction>
</comment>
<dbReference type="Pfam" id="PF22366">
    <property type="entry name" value="NDH2_C"/>
    <property type="match status" value="1"/>
</dbReference>
<evidence type="ECO:0000256" key="9">
    <source>
        <dbReference type="ARBA" id="ARBA00049010"/>
    </source>
</evidence>
<keyword evidence="7" id="KW-0520">NAD</keyword>
<evidence type="ECO:0000256" key="6">
    <source>
        <dbReference type="ARBA" id="ARBA00023002"/>
    </source>
</evidence>
<evidence type="ECO:0000259" key="11">
    <source>
        <dbReference type="Pfam" id="PF07992"/>
    </source>
</evidence>
<dbReference type="GO" id="GO:0050136">
    <property type="term" value="F:NADH dehydrogenase (quinone) (non-electrogenic) activity"/>
    <property type="evidence" value="ECO:0007669"/>
    <property type="project" value="UniProtKB-EC"/>
</dbReference>
<gene>
    <name evidence="13" type="primary">NDE1_2</name>
    <name evidence="13" type="ORF">Q9L58_004126</name>
</gene>
<dbReference type="PANTHER" id="PTHR43706">
    <property type="entry name" value="NADH DEHYDROGENASE"/>
    <property type="match status" value="1"/>
</dbReference>
<comment type="similarity">
    <text evidence="1">Belongs to the NADH dehydrogenase family.</text>
</comment>
<comment type="catalytic activity">
    <reaction evidence="8">
        <text>a quinone + NADH + H(+) = a quinol + NAD(+)</text>
        <dbReference type="Rhea" id="RHEA:46160"/>
        <dbReference type="ChEBI" id="CHEBI:15378"/>
        <dbReference type="ChEBI" id="CHEBI:24646"/>
        <dbReference type="ChEBI" id="CHEBI:57540"/>
        <dbReference type="ChEBI" id="CHEBI:57945"/>
        <dbReference type="ChEBI" id="CHEBI:132124"/>
        <dbReference type="EC" id="1.6.5.9"/>
    </reaction>
</comment>
<dbReference type="PANTHER" id="PTHR43706:SF47">
    <property type="entry name" value="EXTERNAL NADH-UBIQUINONE OXIDOREDUCTASE 1, MITOCHONDRIAL-RELATED"/>
    <property type="match status" value="1"/>
</dbReference>
<organism evidence="13 14">
    <name type="scientific">Discina gigas</name>
    <dbReference type="NCBI Taxonomy" id="1032678"/>
    <lineage>
        <taxon>Eukaryota</taxon>
        <taxon>Fungi</taxon>
        <taxon>Dikarya</taxon>
        <taxon>Ascomycota</taxon>
        <taxon>Pezizomycotina</taxon>
        <taxon>Pezizomycetes</taxon>
        <taxon>Pezizales</taxon>
        <taxon>Discinaceae</taxon>
        <taxon>Discina</taxon>
    </lineage>
</organism>
<dbReference type="Proteomes" id="UP001447188">
    <property type="component" value="Unassembled WGS sequence"/>
</dbReference>
<accession>A0ABR3GLV6</accession>
<keyword evidence="3" id="KW-0285">Flavoprotein</keyword>
<evidence type="ECO:0000313" key="13">
    <source>
        <dbReference type="EMBL" id="KAL0636904.1"/>
    </source>
</evidence>
<feature type="coiled-coil region" evidence="10">
    <location>
        <begin position="298"/>
        <end position="338"/>
    </location>
</feature>
<evidence type="ECO:0000256" key="4">
    <source>
        <dbReference type="ARBA" id="ARBA00022827"/>
    </source>
</evidence>
<dbReference type="InterPro" id="IPR045024">
    <property type="entry name" value="NDH-2"/>
</dbReference>
<feature type="domain" description="FAD/NAD(P)-binding" evidence="11">
    <location>
        <begin position="12"/>
        <end position="282"/>
    </location>
</feature>
<evidence type="ECO:0000256" key="3">
    <source>
        <dbReference type="ARBA" id="ARBA00022630"/>
    </source>
</evidence>
<comment type="caution">
    <text evidence="13">The sequence shown here is derived from an EMBL/GenBank/DDBJ whole genome shotgun (WGS) entry which is preliminary data.</text>
</comment>
<dbReference type="EC" id="1.6.5.9" evidence="2"/>
<feature type="domain" description="External alternative NADH-ubiquinone oxidoreductase-like C-terminal" evidence="12">
    <location>
        <begin position="345"/>
        <end position="409"/>
    </location>
</feature>
<evidence type="ECO:0000256" key="7">
    <source>
        <dbReference type="ARBA" id="ARBA00023027"/>
    </source>
</evidence>
<evidence type="ECO:0000259" key="12">
    <source>
        <dbReference type="Pfam" id="PF22366"/>
    </source>
</evidence>
<proteinExistence type="inferred from homology"/>
<dbReference type="EMBL" id="JBBBZM010000042">
    <property type="protein sequence ID" value="KAL0636904.1"/>
    <property type="molecule type" value="Genomic_DNA"/>
</dbReference>
<dbReference type="InterPro" id="IPR054585">
    <property type="entry name" value="NDH2-like_C"/>
</dbReference>
<keyword evidence="14" id="KW-1185">Reference proteome</keyword>
<evidence type="ECO:0000256" key="8">
    <source>
        <dbReference type="ARBA" id="ARBA00047599"/>
    </source>
</evidence>
<protein>
    <recommendedName>
        <fullName evidence="2">NADH:ubiquinone reductase (non-electrogenic)</fullName>
        <ecNumber evidence="2">1.6.5.9</ecNumber>
    </recommendedName>
</protein>
<dbReference type="Gene3D" id="3.50.50.100">
    <property type="match status" value="1"/>
</dbReference>
<evidence type="ECO:0000256" key="5">
    <source>
        <dbReference type="ARBA" id="ARBA00022946"/>
    </source>
</evidence>